<evidence type="ECO:0000256" key="3">
    <source>
        <dbReference type="ARBA" id="ARBA00004714"/>
    </source>
</evidence>
<dbReference type="Gene3D" id="3.20.20.70">
    <property type="entry name" value="Aldolase class I"/>
    <property type="match status" value="1"/>
</dbReference>
<dbReference type="NCBIfam" id="TIGR00167">
    <property type="entry name" value="cbbA"/>
    <property type="match status" value="1"/>
</dbReference>
<dbReference type="EC" id="4.1.2.13" evidence="5 10"/>
<dbReference type="InterPro" id="IPR006411">
    <property type="entry name" value="Fruct_bisP_bact"/>
</dbReference>
<reference evidence="11" key="2">
    <citation type="submission" date="2020-03" db="EMBL/GenBank/DDBJ databases">
        <authorList>
            <person name="Fu F.-F."/>
            <person name="Chen J."/>
        </authorList>
    </citation>
    <scope>NUCLEOTIDE SEQUENCE</scope>
    <source>
        <strain evidence="11">Lc1</strain>
    </source>
</reference>
<comment type="catalytic activity">
    <reaction evidence="1 10">
        <text>beta-D-fructose 1,6-bisphosphate = D-glyceraldehyde 3-phosphate + dihydroxyacetone phosphate</text>
        <dbReference type="Rhea" id="RHEA:14729"/>
        <dbReference type="ChEBI" id="CHEBI:32966"/>
        <dbReference type="ChEBI" id="CHEBI:57642"/>
        <dbReference type="ChEBI" id="CHEBI:59776"/>
        <dbReference type="EC" id="4.1.2.13"/>
    </reaction>
</comment>
<dbReference type="RefSeq" id="XP_045260892.1">
    <property type="nucleotide sequence ID" value="XM_045414770.1"/>
</dbReference>
<proteinExistence type="inferred from homology"/>
<evidence type="ECO:0000256" key="4">
    <source>
        <dbReference type="ARBA" id="ARBA00005812"/>
    </source>
</evidence>
<comment type="pathway">
    <text evidence="3 10">Carbohydrate degradation; glycolysis; D-glyceraldehyde 3-phosphate and glycerone phosphate from D-glucose: step 4/4.</text>
</comment>
<keyword evidence="12" id="KW-1185">Reference proteome</keyword>
<evidence type="ECO:0000256" key="6">
    <source>
        <dbReference type="ARBA" id="ARBA00022723"/>
    </source>
</evidence>
<evidence type="ECO:0000256" key="9">
    <source>
        <dbReference type="ARBA" id="ARBA00023239"/>
    </source>
</evidence>
<protein>
    <recommendedName>
        <fullName evidence="5 10">Fructose-bisphosphate aldolase</fullName>
        <shortName evidence="10">FBP aldolase</shortName>
        <ecNumber evidence="5 10">4.1.2.13</ecNumber>
    </recommendedName>
</protein>
<dbReference type="GeneID" id="69022057"/>
<evidence type="ECO:0000256" key="5">
    <source>
        <dbReference type="ARBA" id="ARBA00013068"/>
    </source>
</evidence>
<comment type="caution">
    <text evidence="11">The sequence shown here is derived from an EMBL/GenBank/DDBJ whole genome shotgun (WGS) entry which is preliminary data.</text>
</comment>
<evidence type="ECO:0000313" key="12">
    <source>
        <dbReference type="Proteomes" id="UP000613401"/>
    </source>
</evidence>
<evidence type="ECO:0000256" key="1">
    <source>
        <dbReference type="ARBA" id="ARBA00000441"/>
    </source>
</evidence>
<dbReference type="NCBIfam" id="NF006628">
    <property type="entry name" value="PRK09197.1"/>
    <property type="match status" value="1"/>
</dbReference>
<dbReference type="PANTHER" id="PTHR30559:SF0">
    <property type="entry name" value="FRUCTOSE-BISPHOSPHATE ALDOLASE"/>
    <property type="match status" value="1"/>
</dbReference>
<dbReference type="CDD" id="cd00946">
    <property type="entry name" value="FBP_aldolase_IIA"/>
    <property type="match status" value="1"/>
</dbReference>
<organism evidence="11 12">
    <name type="scientific">Colletotrichum gloeosporioides</name>
    <name type="common">Anthracnose fungus</name>
    <name type="synonym">Glomerella cingulata</name>
    <dbReference type="NCBI Taxonomy" id="474922"/>
    <lineage>
        <taxon>Eukaryota</taxon>
        <taxon>Fungi</taxon>
        <taxon>Dikarya</taxon>
        <taxon>Ascomycota</taxon>
        <taxon>Pezizomycotina</taxon>
        <taxon>Sordariomycetes</taxon>
        <taxon>Hypocreomycetidae</taxon>
        <taxon>Glomerellales</taxon>
        <taxon>Glomerellaceae</taxon>
        <taxon>Colletotrichum</taxon>
        <taxon>Colletotrichum gloeosporioides species complex</taxon>
    </lineage>
</organism>
<keyword evidence="6 10" id="KW-0479">Metal-binding</keyword>
<dbReference type="GO" id="GO:0006096">
    <property type="term" value="P:glycolytic process"/>
    <property type="evidence" value="ECO:0007669"/>
    <property type="project" value="UniProtKB-UniPathway"/>
</dbReference>
<dbReference type="GO" id="GO:0008270">
    <property type="term" value="F:zinc ion binding"/>
    <property type="evidence" value="ECO:0007669"/>
    <property type="project" value="UniProtKB-UniRule"/>
</dbReference>
<dbReference type="InterPro" id="IPR013785">
    <property type="entry name" value="Aldolase_TIM"/>
</dbReference>
<dbReference type="FunFam" id="3.20.20.70:FF:000013">
    <property type="entry name" value="Class II fructose-bisphosphate aldolase"/>
    <property type="match status" value="1"/>
</dbReference>
<dbReference type="GO" id="GO:0004332">
    <property type="term" value="F:fructose-bisphosphate aldolase activity"/>
    <property type="evidence" value="ECO:0007669"/>
    <property type="project" value="UniProtKB-EC"/>
</dbReference>
<name>A0A8H4CCY2_COLGL</name>
<dbReference type="PANTHER" id="PTHR30559">
    <property type="entry name" value="FRUCTOSE-BISPHOSPHATE ALDOLASE CLASS 2"/>
    <property type="match status" value="1"/>
</dbReference>
<dbReference type="NCBIfam" id="TIGR01520">
    <property type="entry name" value="FruBisAldo_II_A"/>
    <property type="match status" value="1"/>
</dbReference>
<dbReference type="PROSITE" id="PS00602">
    <property type="entry name" value="ALDOLASE_CLASS_II_1"/>
    <property type="match status" value="1"/>
</dbReference>
<dbReference type="UniPathway" id="UPA00109">
    <property type="reaction ID" value="UER00183"/>
</dbReference>
<dbReference type="PROSITE" id="PS00806">
    <property type="entry name" value="ALDOLASE_CLASS_II_2"/>
    <property type="match status" value="1"/>
</dbReference>
<dbReference type="InterPro" id="IPR000771">
    <property type="entry name" value="FBA_II"/>
</dbReference>
<keyword evidence="8 10" id="KW-0324">Glycolysis</keyword>
<comment type="cofactor">
    <cofactor evidence="10">
        <name>Zn(2+)</name>
        <dbReference type="ChEBI" id="CHEBI:29105"/>
    </cofactor>
    <text evidence="10">Binds 2 Zn(2+) ions per subunit. One is catalytic and the other provides a structural contribution.</text>
</comment>
<dbReference type="Pfam" id="PF01116">
    <property type="entry name" value="F_bP_aldolase"/>
    <property type="match status" value="1"/>
</dbReference>
<comment type="function">
    <text evidence="2 10">Catalyzes the aldol condensation of dihydroxyacetone phosphate (DHAP or glycerone-phosphate) with glyceraldehyde 3-phosphate (G3P) to form fructose 1,6-bisphosphate (FBP) in gluconeogenesis and the reverse reaction in glycolysis.</text>
</comment>
<evidence type="ECO:0000256" key="10">
    <source>
        <dbReference type="RuleBase" id="RU366023"/>
    </source>
</evidence>
<dbReference type="SUPFAM" id="SSF51569">
    <property type="entry name" value="Aldolase"/>
    <property type="match status" value="1"/>
</dbReference>
<sequence length="437" mass="47953">MDRVLLLSPSKIPLVGLTRPLPPIPNFLSESFPPPIPTSQISFLVRSSLARRNRHTSHYTTPNTTQTDTDIPPSIMGLLEELNIKPGVIYGDDVLKLFTYAKEKGFAIPACNVTSSSTAVAALEAAREAKSPIVLQTSQGGAAYFAGKAIPNSADKQEASVAGAIAAAHYIRSIAPVYGVPVVLHSDHCAKKLLPWLDGMISADEEEFKRSGHPLFSSHMIDLSEEEVAYNIETTAKYLKRSAPMKLWLEMEIGITGGEEDGVNNEDVDNNSLYTQPEDIYAIYQALSPISPYFSIAAGFGNVHGVYKPGNVKLHPELLGKHQEFVAAKLGNGDKKPVFFVFHGGSGSAVEEFQKAISFGVVKVNIDTDLQWAYLSGIRDYVTKNIDYLKTQVGNPEGDDKPNKKKYDPRVWVREGEKVMKDRVKQALFDFKADNVL</sequence>
<reference evidence="11" key="1">
    <citation type="journal article" date="2020" name="Phytopathology">
        <title>Genome sequence and comparative analysis of Colletotrichum gloeosporioides isolated from Liriodendron leaves.</title>
        <authorList>
            <person name="Fu F.F."/>
            <person name="Hao Z."/>
            <person name="Wang P."/>
            <person name="Lu Y."/>
            <person name="Xue L.J."/>
            <person name="Wei G."/>
            <person name="Tian Y."/>
            <person name="Baishi H."/>
            <person name="Xu H."/>
            <person name="Shi J."/>
            <person name="Cheng T."/>
            <person name="Wang G."/>
            <person name="Yi Y."/>
            <person name="Chen J."/>
        </authorList>
    </citation>
    <scope>NUCLEOTIDE SEQUENCE</scope>
    <source>
        <strain evidence="11">Lc1</strain>
    </source>
</reference>
<dbReference type="AlphaFoldDB" id="A0A8H4CCY2"/>
<keyword evidence="9 10" id="KW-0456">Lyase</keyword>
<gene>
    <name evidence="11" type="ORF">GCG54_00014949</name>
</gene>
<keyword evidence="7 10" id="KW-0862">Zinc</keyword>
<dbReference type="GO" id="GO:0005829">
    <property type="term" value="C:cytosol"/>
    <property type="evidence" value="ECO:0007669"/>
    <property type="project" value="TreeGrafter"/>
</dbReference>
<dbReference type="GO" id="GO:0006094">
    <property type="term" value="P:gluconeogenesis"/>
    <property type="evidence" value="ECO:0007669"/>
    <property type="project" value="TreeGrafter"/>
</dbReference>
<dbReference type="EMBL" id="WVTB01000066">
    <property type="protein sequence ID" value="KAF3801733.1"/>
    <property type="molecule type" value="Genomic_DNA"/>
</dbReference>
<evidence type="ECO:0000256" key="7">
    <source>
        <dbReference type="ARBA" id="ARBA00022833"/>
    </source>
</evidence>
<dbReference type="Proteomes" id="UP000613401">
    <property type="component" value="Unassembled WGS sequence"/>
</dbReference>
<accession>A0A8H4CCY2</accession>
<evidence type="ECO:0000256" key="2">
    <source>
        <dbReference type="ARBA" id="ARBA00002181"/>
    </source>
</evidence>
<comment type="similarity">
    <text evidence="4 10">Belongs to the class II fructose-bisphosphate aldolase family.</text>
</comment>
<evidence type="ECO:0000313" key="11">
    <source>
        <dbReference type="EMBL" id="KAF3801733.1"/>
    </source>
</evidence>
<evidence type="ECO:0000256" key="8">
    <source>
        <dbReference type="ARBA" id="ARBA00023152"/>
    </source>
</evidence>